<comment type="catalytic activity">
    <reaction evidence="12 13">
        <text>RNA(n) + a ribonucleoside 5'-triphosphate = RNA(n+1) + diphosphate</text>
        <dbReference type="Rhea" id="RHEA:21248"/>
        <dbReference type="Rhea" id="RHEA-COMP:14527"/>
        <dbReference type="Rhea" id="RHEA-COMP:17342"/>
        <dbReference type="ChEBI" id="CHEBI:33019"/>
        <dbReference type="ChEBI" id="CHEBI:61557"/>
        <dbReference type="ChEBI" id="CHEBI:140395"/>
        <dbReference type="EC" id="2.7.7.6"/>
    </reaction>
</comment>
<dbReference type="Pfam" id="PF04997">
    <property type="entry name" value="RNA_pol_Rpb1_1"/>
    <property type="match status" value="1"/>
</dbReference>
<dbReference type="Pfam" id="PF00623">
    <property type="entry name" value="RNA_pol_Rpb1_2"/>
    <property type="match status" value="1"/>
</dbReference>
<dbReference type="Proteomes" id="UP000606974">
    <property type="component" value="Unassembled WGS sequence"/>
</dbReference>
<dbReference type="InterPro" id="IPR038120">
    <property type="entry name" value="Rpb1_funnel_sf"/>
</dbReference>
<dbReference type="Pfam" id="PF05000">
    <property type="entry name" value="RNA_pol_Rpb1_4"/>
    <property type="match status" value="1"/>
</dbReference>
<sequence length="1560" mass="174205">MQAPEHILPSGGKVQVVDRVPKVIKELQFGVLSNADIVHQSLAEISDRRLFDLERNRAINSHGPLDKRMGVSNKNDWCDTCVERLQECNGHFGHVKLVLPVFHVGYFKKIISILQSICKDCSCLLLSELDRRKFAQMIRRHDTDSLRKYSLIKKVNDQCRKNRTCFNCGAINGLVRKAGTNALKISHDKFKAFNMSTSKNKIAPASKDRFDQSFESAKQNNAEIDKHFKKAMDDMNPLRVLKLFERIPDADCELLGLEGTRPEAFLWRQVPAPPVCIRPSVGQDAASTEDDLTAKLGDIVSANANLKEALKKGAPVQSIIEHWDYLSLQIAMYINSDVPGLQKGEYGKQIRGFVQRLKGKQGRFRGNLSGKRVDYSGRTVISPDPNLNIDQVAIPILVAKNMTYPETVSRYNKAKLQQRVRNGWDKWPGANYIIKASGGFQIMLKFAKRELIAEQLMEGDTVERHLEDGDIVLFNRQPSLHKLSILSHFVKVRPHRTFRLNECVCNPYNADFDGDEMNLHVPQTEEARTEAVQLMGVKHNIVTPKNGEPIISAIQDFVTAAYLLSSLDIFYDRKTFITTCLGMLEADTKFDLPPPAILKPQSLWTGKQVFNILMRPNKQSDVRVNIDVQCRDFKKVNYNEAKAPSELLHRDLQDDGFLCIRNSEVLCGRMDKATIGAGKKNSLFYVLYRDFGPNAAAQGMNRLSKLCARWLSLQGFSVGINDVTPTPRLTKIKEETVRAAFTACDESADKLRKGKLRREPGLDEKGTLEGIEIKALNDVRTQMSTFLAGELSIRNSPMVMATSGSKGSTVNVAQMVVTLGQQDIEGKRIANGFQDRTLPHFPKHGRTPQSKGFVSNSFFSGLNPSEFVFHAVGGRVGLVDTAVKTAETGYMSRRLMKSLEDLSVGYDEFVRNSASNIVQFRFGGDKLDPVDMEGSAVPVNFERTFAHVEATTFDMADKGIHPDEIKTCTAELLHGRRVKTSRMTLLGEPLEDNIDLEDVHMEQHADLLEGEREFLNTVENFVRQKADSFAVARQEKADVATAKHVPTSRKAKAKAPVPSTCDRFDLTSKISQRTLETFVTSCLEKYRAAQVEPGHAVGAVGAQSIGEPGTQMTLKTFHFAGVAGMSLTQGVPRIKEIINASKDISTPIITCNLVRQGIDRSIPEQFGRIVKGRIEALYLEDVAEKIDIIWYKSLIGLLSIQISLQTISNLALDLTVEEVCKSIKKHRRFKGKDIDLHVQGNDRIILQLERPQDTKKLSTSKLEESHMMELFLRLQHFKRLLPSIHVLGYSRAIRAVVTAQDDPNSEEIKRIQASIAEAAKKEEETIGYAKMEEDDEVEITGVKTKLPRGKGSKTTTIKQDPEIKKEEDDMPLSEKALAKHAANAAKSTKSIQMHKVMVEGYGLRDCMNTDGVDPYTTSTNSVIETLQVLGIEAARTKIIKEMQEVTKDLSIDPRHMALLADVMTYKGEVLGITRFGLAKMRDSVLQLASFEKTADHVFDAGSAGKIDPIEGVSECVIVGKTMGVGTGSAAVVRNMHWRGMDTSMQPTTFEECWAELRQLK</sequence>
<dbReference type="EC" id="2.7.7.6" evidence="13"/>
<dbReference type="CDD" id="cd02583">
    <property type="entry name" value="RNAP_III_RPC1_N"/>
    <property type="match status" value="1"/>
</dbReference>
<keyword evidence="8" id="KW-0862">Zinc</keyword>
<dbReference type="Gene3D" id="1.10.132.30">
    <property type="match status" value="1"/>
</dbReference>
<dbReference type="SMART" id="SM00663">
    <property type="entry name" value="RPOLA_N"/>
    <property type="match status" value="1"/>
</dbReference>
<dbReference type="GO" id="GO:0003677">
    <property type="term" value="F:DNA binding"/>
    <property type="evidence" value="ECO:0007669"/>
    <property type="project" value="InterPro"/>
</dbReference>
<dbReference type="SUPFAM" id="SSF64484">
    <property type="entry name" value="beta and beta-prime subunits of DNA dependent RNA-polymerase"/>
    <property type="match status" value="1"/>
</dbReference>
<dbReference type="FunFam" id="1.10.150.390:FF:000004">
    <property type="entry name" value="DNA-directed RNA polymerase subunit"/>
    <property type="match status" value="1"/>
</dbReference>
<dbReference type="OrthoDB" id="270392at2759"/>
<name>A0A8H7AKH6_9EURO</name>
<dbReference type="Gene3D" id="6.10.250.2940">
    <property type="match status" value="1"/>
</dbReference>
<dbReference type="InterPro" id="IPR006592">
    <property type="entry name" value="RNA_pol_N"/>
</dbReference>
<dbReference type="PANTHER" id="PTHR48446:SF1">
    <property type="entry name" value="DNA-DIRECTED RNA POLYMERASE SUBUNIT BETA' N-TERMINAL SECTION"/>
    <property type="match status" value="1"/>
</dbReference>
<comment type="caution">
    <text evidence="15">The sequence shown here is derived from an EMBL/GenBank/DDBJ whole genome shotgun (WGS) entry which is preliminary data.</text>
</comment>
<evidence type="ECO:0000256" key="8">
    <source>
        <dbReference type="ARBA" id="ARBA00022833"/>
    </source>
</evidence>
<evidence type="ECO:0000313" key="16">
    <source>
        <dbReference type="Proteomes" id="UP000606974"/>
    </source>
</evidence>
<comment type="similarity">
    <text evidence="2 13">Belongs to the RNA polymerase beta' chain family.</text>
</comment>
<organism evidence="15 16">
    <name type="scientific">Endocarpon pusillum</name>
    <dbReference type="NCBI Taxonomy" id="364733"/>
    <lineage>
        <taxon>Eukaryota</taxon>
        <taxon>Fungi</taxon>
        <taxon>Dikarya</taxon>
        <taxon>Ascomycota</taxon>
        <taxon>Pezizomycotina</taxon>
        <taxon>Eurotiomycetes</taxon>
        <taxon>Chaetothyriomycetidae</taxon>
        <taxon>Verrucariales</taxon>
        <taxon>Verrucariaceae</taxon>
        <taxon>Endocarpon</taxon>
    </lineage>
</organism>
<dbReference type="InterPro" id="IPR007080">
    <property type="entry name" value="RNA_pol_Rpb1_1"/>
</dbReference>
<feature type="domain" description="RNA polymerase N-terminal" evidence="14">
    <location>
        <begin position="263"/>
        <end position="565"/>
    </location>
</feature>
<evidence type="ECO:0000256" key="9">
    <source>
        <dbReference type="ARBA" id="ARBA00022842"/>
    </source>
</evidence>
<dbReference type="Gene3D" id="3.30.1490.180">
    <property type="entry name" value="RNA polymerase ii"/>
    <property type="match status" value="1"/>
</dbReference>
<evidence type="ECO:0000256" key="10">
    <source>
        <dbReference type="ARBA" id="ARBA00023163"/>
    </source>
</evidence>
<dbReference type="InterPro" id="IPR044893">
    <property type="entry name" value="RNA_pol_Rpb1_clamp_domain"/>
</dbReference>
<dbReference type="InterPro" id="IPR000722">
    <property type="entry name" value="RNA_pol_asu"/>
</dbReference>
<dbReference type="NCBIfam" id="NF006336">
    <property type="entry name" value="PRK08566.1"/>
    <property type="match status" value="1"/>
</dbReference>
<dbReference type="InterPro" id="IPR042102">
    <property type="entry name" value="RNA_pol_Rpb1_3_sf"/>
</dbReference>
<dbReference type="Gene3D" id="4.10.860.120">
    <property type="entry name" value="RNA polymerase II, clamp domain"/>
    <property type="match status" value="1"/>
</dbReference>
<dbReference type="Pfam" id="PF04998">
    <property type="entry name" value="RNA_pol_Rpb1_5"/>
    <property type="match status" value="1"/>
</dbReference>
<reference evidence="15" key="1">
    <citation type="submission" date="2020-02" db="EMBL/GenBank/DDBJ databases">
        <authorList>
            <person name="Palmer J.M."/>
        </authorList>
    </citation>
    <scope>NUCLEOTIDE SEQUENCE</scope>
    <source>
        <strain evidence="15">EPUS1.4</strain>
        <tissue evidence="15">Thallus</tissue>
    </source>
</reference>
<dbReference type="GO" id="GO:0046872">
    <property type="term" value="F:metal ion binding"/>
    <property type="evidence" value="ECO:0007669"/>
    <property type="project" value="UniProtKB-KW"/>
</dbReference>
<dbReference type="EMBL" id="JAACFV010000026">
    <property type="protein sequence ID" value="KAF7510795.1"/>
    <property type="molecule type" value="Genomic_DNA"/>
</dbReference>
<protein>
    <recommendedName>
        <fullName evidence="13">DNA-directed RNA polymerase subunit</fullName>
        <ecNumber evidence="13">2.7.7.6</ecNumber>
    </recommendedName>
</protein>
<dbReference type="InterPro" id="IPR007066">
    <property type="entry name" value="RNA_pol_Rpb1_3"/>
</dbReference>
<dbReference type="InterPro" id="IPR007081">
    <property type="entry name" value="RNA_pol_Rpb1_5"/>
</dbReference>
<dbReference type="InterPro" id="IPR007083">
    <property type="entry name" value="RNA_pol_Rpb1_4"/>
</dbReference>
<evidence type="ECO:0000256" key="4">
    <source>
        <dbReference type="ARBA" id="ARBA00022478"/>
    </source>
</evidence>
<dbReference type="FunFam" id="4.10.860.120:FF:000004">
    <property type="entry name" value="DNA-directed RNA polymerase subunit"/>
    <property type="match status" value="1"/>
</dbReference>
<keyword evidence="16" id="KW-1185">Reference proteome</keyword>
<comment type="function">
    <text evidence="13">DNA-dependent RNA polymerase catalyzes the transcription of DNA into RNA using the four ribonucleoside triphosphates as substrates.</text>
</comment>
<evidence type="ECO:0000256" key="6">
    <source>
        <dbReference type="ARBA" id="ARBA00022695"/>
    </source>
</evidence>
<dbReference type="Gene3D" id="1.10.150.390">
    <property type="match status" value="1"/>
</dbReference>
<dbReference type="Gene3D" id="1.10.274.100">
    <property type="entry name" value="RNA polymerase Rpb1, domain 3"/>
    <property type="match status" value="1"/>
</dbReference>
<keyword evidence="10 13" id="KW-0804">Transcription</keyword>
<dbReference type="InterPro" id="IPR015700">
    <property type="entry name" value="RPC1"/>
</dbReference>
<keyword evidence="6 13" id="KW-0548">Nucleotidyltransferase</keyword>
<keyword evidence="5 13" id="KW-0808">Transferase</keyword>
<gene>
    <name evidence="15" type="ORF">GJ744_005895</name>
</gene>
<evidence type="ECO:0000256" key="1">
    <source>
        <dbReference type="ARBA" id="ARBA00004123"/>
    </source>
</evidence>
<dbReference type="GO" id="GO:0005634">
    <property type="term" value="C:nucleus"/>
    <property type="evidence" value="ECO:0007669"/>
    <property type="project" value="UniProtKB-SubCell"/>
</dbReference>
<dbReference type="GO" id="GO:0006351">
    <property type="term" value="P:DNA-templated transcription"/>
    <property type="evidence" value="ECO:0007669"/>
    <property type="project" value="InterPro"/>
</dbReference>
<keyword evidence="4 13" id="KW-0240">DNA-directed RNA polymerase</keyword>
<keyword evidence="7" id="KW-0479">Metal-binding</keyword>
<comment type="subcellular location">
    <subcellularLocation>
        <location evidence="1">Nucleus</location>
    </subcellularLocation>
</comment>
<evidence type="ECO:0000256" key="11">
    <source>
        <dbReference type="ARBA" id="ARBA00023242"/>
    </source>
</evidence>
<evidence type="ECO:0000256" key="2">
    <source>
        <dbReference type="ARBA" id="ARBA00006460"/>
    </source>
</evidence>
<dbReference type="Gene3D" id="2.40.40.20">
    <property type="match status" value="1"/>
</dbReference>
<evidence type="ECO:0000313" key="15">
    <source>
        <dbReference type="EMBL" id="KAF7510795.1"/>
    </source>
</evidence>
<keyword evidence="9" id="KW-0460">Magnesium</keyword>
<evidence type="ECO:0000259" key="14">
    <source>
        <dbReference type="SMART" id="SM00663"/>
    </source>
</evidence>
<proteinExistence type="inferred from homology"/>
<dbReference type="GO" id="GO:0000428">
    <property type="term" value="C:DNA-directed RNA polymerase complex"/>
    <property type="evidence" value="ECO:0007669"/>
    <property type="project" value="UniProtKB-KW"/>
</dbReference>
<evidence type="ECO:0000256" key="13">
    <source>
        <dbReference type="RuleBase" id="RU004279"/>
    </source>
</evidence>
<dbReference type="PANTHER" id="PTHR48446">
    <property type="entry name" value="DNA-DIRECTED RNA POLYMERASE SUBUNIT BETA' N-TERMINAL SECTION"/>
    <property type="match status" value="1"/>
</dbReference>
<comment type="subunit">
    <text evidence="3">Component of the RNA polymerase III (Pol III) complex consisting of 17 subunits.</text>
</comment>
<keyword evidence="11" id="KW-0539">Nucleus</keyword>
<evidence type="ECO:0000256" key="12">
    <source>
        <dbReference type="ARBA" id="ARBA00048552"/>
    </source>
</evidence>
<dbReference type="FunFam" id="2.40.40.20:FF:000019">
    <property type="entry name" value="DNA-directed RNA polymerase II subunit RPB1"/>
    <property type="match status" value="1"/>
</dbReference>
<dbReference type="Gene3D" id="6.20.50.80">
    <property type="match status" value="1"/>
</dbReference>
<evidence type="ECO:0000256" key="3">
    <source>
        <dbReference type="ARBA" id="ARBA00011206"/>
    </source>
</evidence>
<dbReference type="InterPro" id="IPR035697">
    <property type="entry name" value="RNAP_III_RPC1_N"/>
</dbReference>
<dbReference type="GO" id="GO:0003899">
    <property type="term" value="F:DNA-directed RNA polymerase activity"/>
    <property type="evidence" value="ECO:0007669"/>
    <property type="project" value="UniProtKB-EC"/>
</dbReference>
<accession>A0A8H7AKH6</accession>
<evidence type="ECO:0000256" key="5">
    <source>
        <dbReference type="ARBA" id="ARBA00022679"/>
    </source>
</evidence>
<evidence type="ECO:0000256" key="7">
    <source>
        <dbReference type="ARBA" id="ARBA00022723"/>
    </source>
</evidence>
<dbReference type="Pfam" id="PF04983">
    <property type="entry name" value="RNA_pol_Rpb1_3"/>
    <property type="match status" value="1"/>
</dbReference>